<accession>A0A072VIZ3</accession>
<dbReference type="PANTHER" id="PTHR33240:SF15">
    <property type="entry name" value="GAG-PRO-LIKE PROTEIN"/>
    <property type="match status" value="1"/>
</dbReference>
<reference evidence="3" key="3">
    <citation type="submission" date="2015-04" db="UniProtKB">
        <authorList>
            <consortium name="EnsemblPlants"/>
        </authorList>
    </citation>
    <scope>IDENTIFICATION</scope>
    <source>
        <strain evidence="3">cv. Jemalong A17</strain>
    </source>
</reference>
<protein>
    <submittedName>
        <fullName evidence="2 3">Uncharacterized protein</fullName>
    </submittedName>
</protein>
<dbReference type="CDD" id="cd00303">
    <property type="entry name" value="retropepsin_like"/>
    <property type="match status" value="1"/>
</dbReference>
<keyword evidence="4" id="KW-1185">Reference proteome</keyword>
<dbReference type="HOGENOM" id="CLU_384706_0_0_1"/>
<name>A0A072VIZ3_MEDTR</name>
<dbReference type="AlphaFoldDB" id="A0A072VIZ3"/>
<dbReference type="Proteomes" id="UP000002051">
    <property type="component" value="Chromosome 2"/>
</dbReference>
<gene>
    <name evidence="2" type="ordered locus">MTR_2g461810</name>
</gene>
<sequence length="719" mass="82181">MTTGGLDYSIRKKLDTQHLRDMAQLADRVQHFERLKAEKARTQKYFRKEKVAFVASEKTNQEFDIAFGDVELKEVNIVELKPGLPYTCKLLRPSDGNNPVKISNERYVPKTYTFDVTKCHQIYDLLVVYGQVVAAKDVKIPPLEQRHKRGFCKYRNFFGHNTSRCYEGRLTFGNKPKNQMQVNSDPLKDASMMYNDITCCNMVEAIIDAVENLSIKVEVKAEIEVAECQMVDITKDAEHVKEIAPKPQFDEKLNTTYPTTEEELIDFLIRCKLKNSEVMLCPRCSVVFDKEASKGLEVLSQNLRRRGNGLSYIPFINNSSTTNYVNQIGQGKALVPYAPNQKWVQSTHKNVQHGKNNMVTRNTSVVDNNKNGVPFESRKFVYSNSCKGKNHMTRNQWRRYRRSKKDISTSLEDETVDPNGDQRTVVSKRRPTKERLYLPLIEEDPNEDNELGSRFTDSEPDLDVICNLVSILPAEYDMISEVDVANEEFEAKAWENNRKAIFEQLDDSMKSHLKPLFIQSKVDEVIINKVLVDGGDVVNLMPQSLLKKVGKTDKNLKPHNLIMSSYEGKGGHFLGALRVCLTEGTMVRPTLFMVVPSKANFNLLLGREWIHGIGVVPTSMHQRILIWRDDGTVENIEDDHGYFLAEVNQITRKTFDKNLANIAPCSSAKSNGKNQADASFVRLRPTHGFMWERETFDTKFDMENLNSLTLGNAEDDHHI</sequence>
<reference evidence="2 4" key="2">
    <citation type="journal article" date="2014" name="BMC Genomics">
        <title>An improved genome release (version Mt4.0) for the model legume Medicago truncatula.</title>
        <authorList>
            <person name="Tang H."/>
            <person name="Krishnakumar V."/>
            <person name="Bidwell S."/>
            <person name="Rosen B."/>
            <person name="Chan A."/>
            <person name="Zhou S."/>
            <person name="Gentzbittel L."/>
            <person name="Childs K.L."/>
            <person name="Yandell M."/>
            <person name="Gundlach H."/>
            <person name="Mayer K.F."/>
            <person name="Schwartz D.C."/>
            <person name="Town C.D."/>
        </authorList>
    </citation>
    <scope>GENOME REANNOTATION</scope>
    <source>
        <strain evidence="2">A17</strain>
        <strain evidence="3 4">cv. Jemalong A17</strain>
    </source>
</reference>
<proteinExistence type="predicted"/>
<dbReference type="EnsemblPlants" id="KEH38130">
    <property type="protein sequence ID" value="KEH38130"/>
    <property type="gene ID" value="MTR_2g461810"/>
</dbReference>
<reference evidence="2 4" key="1">
    <citation type="journal article" date="2011" name="Nature">
        <title>The Medicago genome provides insight into the evolution of rhizobial symbioses.</title>
        <authorList>
            <person name="Young N.D."/>
            <person name="Debelle F."/>
            <person name="Oldroyd G.E."/>
            <person name="Geurts R."/>
            <person name="Cannon S.B."/>
            <person name="Udvardi M.K."/>
            <person name="Benedito V.A."/>
            <person name="Mayer K.F."/>
            <person name="Gouzy J."/>
            <person name="Schoof H."/>
            <person name="Van de Peer Y."/>
            <person name="Proost S."/>
            <person name="Cook D.R."/>
            <person name="Meyers B.C."/>
            <person name="Spannagl M."/>
            <person name="Cheung F."/>
            <person name="De Mita S."/>
            <person name="Krishnakumar V."/>
            <person name="Gundlach H."/>
            <person name="Zhou S."/>
            <person name="Mudge J."/>
            <person name="Bharti A.K."/>
            <person name="Murray J.D."/>
            <person name="Naoumkina M.A."/>
            <person name="Rosen B."/>
            <person name="Silverstein K.A."/>
            <person name="Tang H."/>
            <person name="Rombauts S."/>
            <person name="Zhao P.X."/>
            <person name="Zhou P."/>
            <person name="Barbe V."/>
            <person name="Bardou P."/>
            <person name="Bechner M."/>
            <person name="Bellec A."/>
            <person name="Berger A."/>
            <person name="Berges H."/>
            <person name="Bidwell S."/>
            <person name="Bisseling T."/>
            <person name="Choisne N."/>
            <person name="Couloux A."/>
            <person name="Denny R."/>
            <person name="Deshpande S."/>
            <person name="Dai X."/>
            <person name="Doyle J.J."/>
            <person name="Dudez A.M."/>
            <person name="Farmer A.D."/>
            <person name="Fouteau S."/>
            <person name="Franken C."/>
            <person name="Gibelin C."/>
            <person name="Gish J."/>
            <person name="Goldstein S."/>
            <person name="Gonzalez A.J."/>
            <person name="Green P.J."/>
            <person name="Hallab A."/>
            <person name="Hartog M."/>
            <person name="Hua A."/>
            <person name="Humphray S.J."/>
            <person name="Jeong D.H."/>
            <person name="Jing Y."/>
            <person name="Jocker A."/>
            <person name="Kenton S.M."/>
            <person name="Kim D.J."/>
            <person name="Klee K."/>
            <person name="Lai H."/>
            <person name="Lang C."/>
            <person name="Lin S."/>
            <person name="Macmil S.L."/>
            <person name="Magdelenat G."/>
            <person name="Matthews L."/>
            <person name="McCorrison J."/>
            <person name="Monaghan E.L."/>
            <person name="Mun J.H."/>
            <person name="Najar F.Z."/>
            <person name="Nicholson C."/>
            <person name="Noirot C."/>
            <person name="O'Bleness M."/>
            <person name="Paule C.R."/>
            <person name="Poulain J."/>
            <person name="Prion F."/>
            <person name="Qin B."/>
            <person name="Qu C."/>
            <person name="Retzel E.F."/>
            <person name="Riddle C."/>
            <person name="Sallet E."/>
            <person name="Samain S."/>
            <person name="Samson N."/>
            <person name="Sanders I."/>
            <person name="Saurat O."/>
            <person name="Scarpelli C."/>
            <person name="Schiex T."/>
            <person name="Segurens B."/>
            <person name="Severin A.J."/>
            <person name="Sherrier D.J."/>
            <person name="Shi R."/>
            <person name="Sims S."/>
            <person name="Singer S.R."/>
            <person name="Sinharoy S."/>
            <person name="Sterck L."/>
            <person name="Viollet A."/>
            <person name="Wang B.B."/>
            <person name="Wang K."/>
            <person name="Wang M."/>
            <person name="Wang X."/>
            <person name="Warfsmann J."/>
            <person name="Weissenbach J."/>
            <person name="White D.D."/>
            <person name="White J.D."/>
            <person name="Wiley G.B."/>
            <person name="Wincker P."/>
            <person name="Xing Y."/>
            <person name="Yang L."/>
            <person name="Yao Z."/>
            <person name="Ying F."/>
            <person name="Zhai J."/>
            <person name="Zhou L."/>
            <person name="Zuber A."/>
            <person name="Denarie J."/>
            <person name="Dixon R.A."/>
            <person name="May G.D."/>
            <person name="Schwartz D.C."/>
            <person name="Rogers J."/>
            <person name="Quetier F."/>
            <person name="Town C.D."/>
            <person name="Roe B.A."/>
        </authorList>
    </citation>
    <scope>NUCLEOTIDE SEQUENCE [LARGE SCALE GENOMIC DNA]</scope>
    <source>
        <strain evidence="2">A17</strain>
        <strain evidence="3 4">cv. Jemalong A17</strain>
    </source>
</reference>
<evidence type="ECO:0000256" key="1">
    <source>
        <dbReference type="SAM" id="MobiDB-lite"/>
    </source>
</evidence>
<evidence type="ECO:0000313" key="2">
    <source>
        <dbReference type="EMBL" id="KEH38130.1"/>
    </source>
</evidence>
<evidence type="ECO:0000313" key="4">
    <source>
        <dbReference type="Proteomes" id="UP000002051"/>
    </source>
</evidence>
<dbReference type="PANTHER" id="PTHR33240">
    <property type="entry name" value="OS08G0508500 PROTEIN"/>
    <property type="match status" value="1"/>
</dbReference>
<dbReference type="EMBL" id="CM001218">
    <property type="protein sequence ID" value="KEH38130.1"/>
    <property type="molecule type" value="Genomic_DNA"/>
</dbReference>
<dbReference type="Gene3D" id="2.40.70.10">
    <property type="entry name" value="Acid Proteases"/>
    <property type="match status" value="1"/>
</dbReference>
<evidence type="ECO:0000313" key="3">
    <source>
        <dbReference type="EnsemblPlants" id="KEH38130"/>
    </source>
</evidence>
<dbReference type="InterPro" id="IPR021109">
    <property type="entry name" value="Peptidase_aspartic_dom_sf"/>
</dbReference>
<organism evidence="2 4">
    <name type="scientific">Medicago truncatula</name>
    <name type="common">Barrel medic</name>
    <name type="synonym">Medicago tribuloides</name>
    <dbReference type="NCBI Taxonomy" id="3880"/>
    <lineage>
        <taxon>Eukaryota</taxon>
        <taxon>Viridiplantae</taxon>
        <taxon>Streptophyta</taxon>
        <taxon>Embryophyta</taxon>
        <taxon>Tracheophyta</taxon>
        <taxon>Spermatophyta</taxon>
        <taxon>Magnoliopsida</taxon>
        <taxon>eudicotyledons</taxon>
        <taxon>Gunneridae</taxon>
        <taxon>Pentapetalae</taxon>
        <taxon>rosids</taxon>
        <taxon>fabids</taxon>
        <taxon>Fabales</taxon>
        <taxon>Fabaceae</taxon>
        <taxon>Papilionoideae</taxon>
        <taxon>50 kb inversion clade</taxon>
        <taxon>NPAAA clade</taxon>
        <taxon>Hologalegina</taxon>
        <taxon>IRL clade</taxon>
        <taxon>Trifolieae</taxon>
        <taxon>Medicago</taxon>
    </lineage>
</organism>
<feature type="region of interest" description="Disordered" evidence="1">
    <location>
        <begin position="403"/>
        <end position="423"/>
    </location>
</feature>